<dbReference type="Proteomes" id="UP000248745">
    <property type="component" value="Unassembled WGS sequence"/>
</dbReference>
<gene>
    <name evidence="1" type="ORF">DN068_10045</name>
</gene>
<name>A0A2W2AD75_9BACT</name>
<dbReference type="NCBIfam" id="TIGR04256">
    <property type="entry name" value="GxxExxY"/>
    <property type="match status" value="1"/>
</dbReference>
<dbReference type="RefSeq" id="WP_110998778.1">
    <property type="nucleotide sequence ID" value="NZ_QKTW01000015.1"/>
</dbReference>
<accession>A0A2W2AD75</accession>
<proteinExistence type="predicted"/>
<dbReference type="AlphaFoldDB" id="A0A2W2AD75"/>
<dbReference type="EMBL" id="QKTW01000015">
    <property type="protein sequence ID" value="PZF73201.1"/>
    <property type="molecule type" value="Genomic_DNA"/>
</dbReference>
<protein>
    <submittedName>
        <fullName evidence="1">GxxExxY protein</fullName>
    </submittedName>
</protein>
<dbReference type="InterPro" id="IPR026350">
    <property type="entry name" value="GxxExxY"/>
</dbReference>
<comment type="caution">
    <text evidence="1">The sequence shown here is derived from an EMBL/GenBank/DDBJ whole genome shotgun (WGS) entry which is preliminary data.</text>
</comment>
<evidence type="ECO:0000313" key="2">
    <source>
        <dbReference type="Proteomes" id="UP000248745"/>
    </source>
</evidence>
<dbReference type="OrthoDB" id="1119698at2"/>
<dbReference type="Pfam" id="PF13366">
    <property type="entry name" value="PDDEXK_3"/>
    <property type="match status" value="1"/>
</dbReference>
<keyword evidence="2" id="KW-1185">Reference proteome</keyword>
<organism evidence="1 2">
    <name type="scientific">Taibaiella soli</name>
    <dbReference type="NCBI Taxonomy" id="1649169"/>
    <lineage>
        <taxon>Bacteria</taxon>
        <taxon>Pseudomonadati</taxon>
        <taxon>Bacteroidota</taxon>
        <taxon>Chitinophagia</taxon>
        <taxon>Chitinophagales</taxon>
        <taxon>Chitinophagaceae</taxon>
        <taxon>Taibaiella</taxon>
    </lineage>
</organism>
<reference evidence="1 2" key="1">
    <citation type="submission" date="2018-06" db="EMBL/GenBank/DDBJ databases">
        <title>Mucibacter soli gen. nov., sp. nov., a new member of the family Chitinophagaceae producing mucin.</title>
        <authorList>
            <person name="Kim M.-K."/>
            <person name="Park S."/>
            <person name="Kim T.-S."/>
            <person name="Joung Y."/>
            <person name="Han J.-H."/>
            <person name="Kim S.B."/>
        </authorList>
    </citation>
    <scope>NUCLEOTIDE SEQUENCE [LARGE SCALE GENOMIC DNA]</scope>
    <source>
        <strain evidence="1 2">R1-15</strain>
    </source>
</reference>
<evidence type="ECO:0000313" key="1">
    <source>
        <dbReference type="EMBL" id="PZF73201.1"/>
    </source>
</evidence>
<sequence>MDFENDIAAIVLDICFEIHRRYGPGLFESAYEQVLCYELNKRNISFVRQCPILLIHDGVNLDAGFRADVIVEGSVLIELKSISKLEDVHFKQVLTYLRLADLKLGLLVNFNEALLKNGIKRVINTQQLRL</sequence>